<sequence>MQSMPADIHLERQRRSDPRRGSANLSTPLRVATVTLTSHRGAMDRWNPHMLEAGNPNAKPNLATRSQRRANKGTCFFCIMRGSSGCASAGSVVQGRVIVENLLLSPFLITMG</sequence>
<dbReference type="EMBL" id="JAGEUA010000002">
    <property type="protein sequence ID" value="KAL1007151.1"/>
    <property type="molecule type" value="Genomic_DNA"/>
</dbReference>
<accession>A0ABD0XYH8</accession>
<protein>
    <submittedName>
        <fullName evidence="2">Uncharacterized protein</fullName>
    </submittedName>
</protein>
<feature type="compositionally biased region" description="Basic and acidic residues" evidence="1">
    <location>
        <begin position="8"/>
        <end position="20"/>
    </location>
</feature>
<evidence type="ECO:0000256" key="1">
    <source>
        <dbReference type="SAM" id="MobiDB-lite"/>
    </source>
</evidence>
<reference evidence="2 3" key="1">
    <citation type="submission" date="2024-06" db="EMBL/GenBank/DDBJ databases">
        <authorList>
            <person name="Pan Q."/>
            <person name="Wen M."/>
            <person name="Jouanno E."/>
            <person name="Zahm M."/>
            <person name="Klopp C."/>
            <person name="Cabau C."/>
            <person name="Louis A."/>
            <person name="Berthelot C."/>
            <person name="Parey E."/>
            <person name="Roest Crollius H."/>
            <person name="Montfort J."/>
            <person name="Robinson-Rechavi M."/>
            <person name="Bouchez O."/>
            <person name="Lampietro C."/>
            <person name="Lopez Roques C."/>
            <person name="Donnadieu C."/>
            <person name="Postlethwait J."/>
            <person name="Bobe J."/>
            <person name="Verreycken H."/>
            <person name="Guiguen Y."/>
        </authorList>
    </citation>
    <scope>NUCLEOTIDE SEQUENCE [LARGE SCALE GENOMIC DNA]</scope>
    <source>
        <strain evidence="2">Up_M1</strain>
        <tissue evidence="2">Testis</tissue>
    </source>
</reference>
<feature type="region of interest" description="Disordered" evidence="1">
    <location>
        <begin position="1"/>
        <end position="26"/>
    </location>
</feature>
<gene>
    <name evidence="2" type="ORF">UPYG_G00082720</name>
</gene>
<dbReference type="AlphaFoldDB" id="A0ABD0XYH8"/>
<comment type="caution">
    <text evidence="2">The sequence shown here is derived from an EMBL/GenBank/DDBJ whole genome shotgun (WGS) entry which is preliminary data.</text>
</comment>
<evidence type="ECO:0000313" key="2">
    <source>
        <dbReference type="EMBL" id="KAL1007151.1"/>
    </source>
</evidence>
<proteinExistence type="predicted"/>
<keyword evidence="3" id="KW-1185">Reference proteome</keyword>
<name>A0ABD0XYH8_UMBPY</name>
<organism evidence="2 3">
    <name type="scientific">Umbra pygmaea</name>
    <name type="common">Eastern mudminnow</name>
    <dbReference type="NCBI Taxonomy" id="75934"/>
    <lineage>
        <taxon>Eukaryota</taxon>
        <taxon>Metazoa</taxon>
        <taxon>Chordata</taxon>
        <taxon>Craniata</taxon>
        <taxon>Vertebrata</taxon>
        <taxon>Euteleostomi</taxon>
        <taxon>Actinopterygii</taxon>
        <taxon>Neopterygii</taxon>
        <taxon>Teleostei</taxon>
        <taxon>Protacanthopterygii</taxon>
        <taxon>Esociformes</taxon>
        <taxon>Umbridae</taxon>
        <taxon>Umbra</taxon>
    </lineage>
</organism>
<dbReference type="Proteomes" id="UP001557470">
    <property type="component" value="Unassembled WGS sequence"/>
</dbReference>
<evidence type="ECO:0000313" key="3">
    <source>
        <dbReference type="Proteomes" id="UP001557470"/>
    </source>
</evidence>